<organism evidence="12 13">
    <name type="scientific">Collybia nuda</name>
    <dbReference type="NCBI Taxonomy" id="64659"/>
    <lineage>
        <taxon>Eukaryota</taxon>
        <taxon>Fungi</taxon>
        <taxon>Dikarya</taxon>
        <taxon>Basidiomycota</taxon>
        <taxon>Agaricomycotina</taxon>
        <taxon>Agaricomycetes</taxon>
        <taxon>Agaricomycetidae</taxon>
        <taxon>Agaricales</taxon>
        <taxon>Tricholomatineae</taxon>
        <taxon>Clitocybaceae</taxon>
        <taxon>Collybia</taxon>
    </lineage>
</organism>
<dbReference type="PANTHER" id="PTHR12147">
    <property type="entry name" value="METALLOPEPTIDASE M28 FAMILY MEMBER"/>
    <property type="match status" value="1"/>
</dbReference>
<dbReference type="SUPFAM" id="SSF49265">
    <property type="entry name" value="Fibronectin type III"/>
    <property type="match status" value="1"/>
</dbReference>
<reference evidence="12" key="1">
    <citation type="submission" date="2020-11" db="EMBL/GenBank/DDBJ databases">
        <authorList>
            <consortium name="DOE Joint Genome Institute"/>
            <person name="Ahrendt S."/>
            <person name="Riley R."/>
            <person name="Andreopoulos W."/>
            <person name="Labutti K."/>
            <person name="Pangilinan J."/>
            <person name="Ruiz-Duenas F.J."/>
            <person name="Barrasa J.M."/>
            <person name="Sanchez-Garcia M."/>
            <person name="Camarero S."/>
            <person name="Miyauchi S."/>
            <person name="Serrano A."/>
            <person name="Linde D."/>
            <person name="Babiker R."/>
            <person name="Drula E."/>
            <person name="Ayuso-Fernandez I."/>
            <person name="Pacheco R."/>
            <person name="Padilla G."/>
            <person name="Ferreira P."/>
            <person name="Barriuso J."/>
            <person name="Kellner H."/>
            <person name="Castanera R."/>
            <person name="Alfaro M."/>
            <person name="Ramirez L."/>
            <person name="Pisabarro A.G."/>
            <person name="Kuo A."/>
            <person name="Tritt A."/>
            <person name="Lipzen A."/>
            <person name="He G."/>
            <person name="Yan M."/>
            <person name="Ng V."/>
            <person name="Cullen D."/>
            <person name="Martin F."/>
            <person name="Rosso M.-N."/>
            <person name="Henrissat B."/>
            <person name="Hibbett D."/>
            <person name="Martinez A.T."/>
            <person name="Grigoriev I.V."/>
        </authorList>
    </citation>
    <scope>NUCLEOTIDE SEQUENCE</scope>
    <source>
        <strain evidence="12">CBS 247.69</strain>
    </source>
</reference>
<evidence type="ECO:0000256" key="7">
    <source>
        <dbReference type="ARBA" id="ARBA00022801"/>
    </source>
</evidence>
<dbReference type="Proteomes" id="UP000807353">
    <property type="component" value="Unassembled WGS sequence"/>
</dbReference>
<name>A0A9P5YH06_9AGAR</name>
<evidence type="ECO:0000256" key="10">
    <source>
        <dbReference type="RuleBase" id="RU361240"/>
    </source>
</evidence>
<evidence type="ECO:0000256" key="5">
    <source>
        <dbReference type="ARBA" id="ARBA00022670"/>
    </source>
</evidence>
<dbReference type="OrthoDB" id="10013407at2759"/>
<evidence type="ECO:0000256" key="2">
    <source>
        <dbReference type="ARBA" id="ARBA00004613"/>
    </source>
</evidence>
<keyword evidence="10" id="KW-0732">Signal</keyword>
<keyword evidence="4" id="KW-0964">Secreted</keyword>
<comment type="caution">
    <text evidence="12">The sequence shown here is derived from an EMBL/GenBank/DDBJ whole genome shotgun (WGS) entry which is preliminary data.</text>
</comment>
<keyword evidence="7 10" id="KW-0378">Hydrolase</keyword>
<evidence type="ECO:0000256" key="3">
    <source>
        <dbReference type="ARBA" id="ARBA00005634"/>
    </source>
</evidence>
<feature type="domain" description="Peptidase M28" evidence="11">
    <location>
        <begin position="137"/>
        <end position="346"/>
    </location>
</feature>
<dbReference type="AlphaFoldDB" id="A0A9P5YH06"/>
<keyword evidence="9" id="KW-0482">Metalloprotease</keyword>
<dbReference type="GO" id="GO:0008235">
    <property type="term" value="F:metalloexopeptidase activity"/>
    <property type="evidence" value="ECO:0007669"/>
    <property type="project" value="InterPro"/>
</dbReference>
<comment type="cofactor">
    <cofactor evidence="1">
        <name>Zn(2+)</name>
        <dbReference type="ChEBI" id="CHEBI:29105"/>
    </cofactor>
</comment>
<evidence type="ECO:0000256" key="1">
    <source>
        <dbReference type="ARBA" id="ARBA00001947"/>
    </source>
</evidence>
<dbReference type="InterPro" id="IPR036116">
    <property type="entry name" value="FN3_sf"/>
</dbReference>
<dbReference type="GO" id="GO:0046872">
    <property type="term" value="F:metal ion binding"/>
    <property type="evidence" value="ECO:0007669"/>
    <property type="project" value="UniProtKB-KW"/>
</dbReference>
<evidence type="ECO:0000313" key="13">
    <source>
        <dbReference type="Proteomes" id="UP000807353"/>
    </source>
</evidence>
<evidence type="ECO:0000256" key="6">
    <source>
        <dbReference type="ARBA" id="ARBA00022723"/>
    </source>
</evidence>
<dbReference type="SUPFAM" id="SSF53187">
    <property type="entry name" value="Zn-dependent exopeptidases"/>
    <property type="match status" value="1"/>
</dbReference>
<comment type="subcellular location">
    <subcellularLocation>
        <location evidence="2">Secreted</location>
    </subcellularLocation>
</comment>
<dbReference type="CDD" id="cd00063">
    <property type="entry name" value="FN3"/>
    <property type="match status" value="1"/>
</dbReference>
<keyword evidence="6 10" id="KW-0479">Metal-binding</keyword>
<dbReference type="GO" id="GO:0005576">
    <property type="term" value="C:extracellular region"/>
    <property type="evidence" value="ECO:0007669"/>
    <property type="project" value="UniProtKB-SubCell"/>
</dbReference>
<evidence type="ECO:0000256" key="4">
    <source>
        <dbReference type="ARBA" id="ARBA00022525"/>
    </source>
</evidence>
<dbReference type="PANTHER" id="PTHR12147:SF26">
    <property type="entry name" value="PEPTIDASE M28 DOMAIN-CONTAINING PROTEIN"/>
    <property type="match status" value="1"/>
</dbReference>
<feature type="signal peptide" evidence="10">
    <location>
        <begin position="1"/>
        <end position="20"/>
    </location>
</feature>
<dbReference type="EC" id="3.4.-.-" evidence="10"/>
<dbReference type="GO" id="GO:0004177">
    <property type="term" value="F:aminopeptidase activity"/>
    <property type="evidence" value="ECO:0007669"/>
    <property type="project" value="UniProtKB-KW"/>
</dbReference>
<comment type="similarity">
    <text evidence="3">Belongs to the peptidase M28 family. M28B subfamily.</text>
</comment>
<dbReference type="Gene3D" id="3.40.630.10">
    <property type="entry name" value="Zn peptidases"/>
    <property type="match status" value="1"/>
</dbReference>
<accession>A0A9P5YH06</accession>
<dbReference type="GO" id="GO:0006508">
    <property type="term" value="P:proteolysis"/>
    <property type="evidence" value="ECO:0007669"/>
    <property type="project" value="UniProtKB-KW"/>
</dbReference>
<protein>
    <recommendedName>
        <fullName evidence="10">Peptide hydrolase</fullName>
        <ecNumber evidence="10">3.4.-.-</ecNumber>
    </recommendedName>
</protein>
<evidence type="ECO:0000313" key="12">
    <source>
        <dbReference type="EMBL" id="KAF9467480.1"/>
    </source>
</evidence>
<evidence type="ECO:0000259" key="11">
    <source>
        <dbReference type="Pfam" id="PF04389"/>
    </source>
</evidence>
<dbReference type="InterPro" id="IPR007484">
    <property type="entry name" value="Peptidase_M28"/>
</dbReference>
<keyword evidence="13" id="KW-1185">Reference proteome</keyword>
<evidence type="ECO:0000256" key="9">
    <source>
        <dbReference type="ARBA" id="ARBA00023049"/>
    </source>
</evidence>
<keyword evidence="5 10" id="KW-0645">Protease</keyword>
<keyword evidence="12" id="KW-0031">Aminopeptidase</keyword>
<evidence type="ECO:0000256" key="8">
    <source>
        <dbReference type="ARBA" id="ARBA00022833"/>
    </source>
</evidence>
<proteinExistence type="inferred from homology"/>
<keyword evidence="8 10" id="KW-0862">Zinc</keyword>
<gene>
    <name evidence="12" type="ORF">BDZ94DRAFT_959047</name>
</gene>
<sequence>MPPLRSVLLTLVLVAQQALSQAPSFPGDQLCTAADIWPPGPGSRIVPQAPDAELTEILKQVDPKRIQATILKLVSFGTRHTLSSQTDPVRGVGAARDWIASEMRSFAARSNGRMTVTIPSYVQGPGQRVPNDTVISNVVATLRGSKEPGRTYVISGHYDSRCSDPLDFTTDSPGANDDASGVAVSMELARIMATHSPAATIMFAAVAGEEQNIYGSNFMATQLKEAGVDVQGMLNNDIIGSSTADDGTRAPFDIRLFTQGVPTVEFDNATEVAIRTMIGGENDSPIRQLGRFIVDVAQNSQTNMSVHLMYRPDRYLRGGDHKSFVRQGYPAVRFTEPHENYNHQHQNVRVENGVQIGDLPQFVDFDFVARVGRVNGAGLWSLAQAPGTPKGVILDASVLTNNSTLKWESDPHADGGYEVVWRATDEPFWTHVIPVGHTDTATVQLSKDNVHFGVRAVGRNGFRSPVSFPAPSPPPDLD</sequence>
<dbReference type="EMBL" id="MU150236">
    <property type="protein sequence ID" value="KAF9467480.1"/>
    <property type="molecule type" value="Genomic_DNA"/>
</dbReference>
<dbReference type="Pfam" id="PF04389">
    <property type="entry name" value="Peptidase_M28"/>
    <property type="match status" value="1"/>
</dbReference>
<feature type="chain" id="PRO_5040531071" description="Peptide hydrolase" evidence="10">
    <location>
        <begin position="21"/>
        <end position="478"/>
    </location>
</feature>
<dbReference type="InterPro" id="IPR045175">
    <property type="entry name" value="M28_fam"/>
</dbReference>
<dbReference type="InterPro" id="IPR003961">
    <property type="entry name" value="FN3_dom"/>
</dbReference>